<dbReference type="NCBIfam" id="NF001892">
    <property type="entry name" value="PRK00652.1-5"/>
    <property type="match status" value="1"/>
</dbReference>
<dbReference type="InterPro" id="IPR003758">
    <property type="entry name" value="LpxK"/>
</dbReference>
<keyword evidence="10 13" id="KW-0067">ATP-binding</keyword>
<feature type="transmembrane region" description="Helical" evidence="14">
    <location>
        <begin position="26"/>
        <end position="44"/>
    </location>
</feature>
<feature type="binding site" evidence="13">
    <location>
        <begin position="65"/>
        <end position="72"/>
    </location>
    <ligand>
        <name>ATP</name>
        <dbReference type="ChEBI" id="CHEBI:30616"/>
    </ligand>
</feature>
<organism evidence="15 16">
    <name type="scientific">Campylobacter anatolicus</name>
    <dbReference type="NCBI Taxonomy" id="2829105"/>
    <lineage>
        <taxon>Bacteria</taxon>
        <taxon>Pseudomonadati</taxon>
        <taxon>Campylobacterota</taxon>
        <taxon>Epsilonproteobacteria</taxon>
        <taxon>Campylobacterales</taxon>
        <taxon>Campylobacteraceae</taxon>
        <taxon>Campylobacter</taxon>
    </lineage>
</organism>
<dbReference type="PANTHER" id="PTHR42724:SF1">
    <property type="entry name" value="TETRAACYLDISACCHARIDE 4'-KINASE, MITOCHONDRIAL-RELATED"/>
    <property type="match status" value="1"/>
</dbReference>
<dbReference type="HAMAP" id="MF_00409">
    <property type="entry name" value="LpxK"/>
    <property type="match status" value="1"/>
</dbReference>
<dbReference type="GO" id="GO:0009029">
    <property type="term" value="F:lipid-A 4'-kinase activity"/>
    <property type="evidence" value="ECO:0007669"/>
    <property type="project" value="UniProtKB-EC"/>
</dbReference>
<gene>
    <name evidence="13" type="primary">lpxK</name>
    <name evidence="15" type="ORF">KDD93_04570</name>
</gene>
<keyword evidence="14" id="KW-1133">Transmembrane helix</keyword>
<evidence type="ECO:0000256" key="7">
    <source>
        <dbReference type="ARBA" id="ARBA00022679"/>
    </source>
</evidence>
<dbReference type="EMBL" id="JAGSSW010000003">
    <property type="protein sequence ID" value="MBR8463850.1"/>
    <property type="molecule type" value="Genomic_DNA"/>
</dbReference>
<name>A0ABS5HIK8_9BACT</name>
<reference evidence="15 16" key="1">
    <citation type="submission" date="2021-04" db="EMBL/GenBank/DDBJ databases">
        <title>Molecular and phenotypic characterization and identification of bacterial isolates recovered from the Anatolian ground squirrels (Spermophilus xanthoprymnus) and which have the potential to form a new species in the Campylobacter genus.</title>
        <authorList>
            <person name="Aydin F."/>
            <person name="Abay S."/>
            <person name="Kayman T."/>
            <person name="Karakaya E."/>
            <person name="Mustak H.K."/>
            <person name="Mustak I.B."/>
            <person name="Bilgin N."/>
            <person name="Duzler A."/>
            <person name="Sahin O."/>
            <person name="Guran O."/>
            <person name="Saticioglu I.B."/>
        </authorList>
    </citation>
    <scope>NUCLEOTIDE SEQUENCE [LARGE SCALE GENOMIC DNA]</scope>
    <source>
        <strain evidence="16">faydin-G24</strain>
    </source>
</reference>
<dbReference type="PANTHER" id="PTHR42724">
    <property type="entry name" value="TETRAACYLDISACCHARIDE 4'-KINASE"/>
    <property type="match status" value="1"/>
</dbReference>
<evidence type="ECO:0000313" key="15">
    <source>
        <dbReference type="EMBL" id="MBR8463850.1"/>
    </source>
</evidence>
<evidence type="ECO:0000256" key="13">
    <source>
        <dbReference type="HAMAP-Rule" id="MF_00409"/>
    </source>
</evidence>
<evidence type="ECO:0000256" key="8">
    <source>
        <dbReference type="ARBA" id="ARBA00022741"/>
    </source>
</evidence>
<keyword evidence="8 13" id="KW-0547">Nucleotide-binding</keyword>
<evidence type="ECO:0000256" key="5">
    <source>
        <dbReference type="ARBA" id="ARBA00022516"/>
    </source>
</evidence>
<keyword evidence="6 13" id="KW-0441">Lipid A biosynthesis</keyword>
<comment type="function">
    <text evidence="1 13">Transfers the gamma-phosphate of ATP to the 4'-position of a tetraacyldisaccharide 1-phosphate intermediate (termed DS-1-P) to form tetraacyldisaccharide 1,4'-bis-phosphate (lipid IVA).</text>
</comment>
<evidence type="ECO:0000256" key="2">
    <source>
        <dbReference type="ARBA" id="ARBA00004870"/>
    </source>
</evidence>
<evidence type="ECO:0000256" key="14">
    <source>
        <dbReference type="SAM" id="Phobius"/>
    </source>
</evidence>
<keyword evidence="14" id="KW-0812">Transmembrane</keyword>
<keyword evidence="7 13" id="KW-0808">Transferase</keyword>
<keyword evidence="9 13" id="KW-0418">Kinase</keyword>
<evidence type="ECO:0000256" key="12">
    <source>
        <dbReference type="ARBA" id="ARBA00029757"/>
    </source>
</evidence>
<keyword evidence="14" id="KW-0472">Membrane</keyword>
<evidence type="ECO:0000313" key="16">
    <source>
        <dbReference type="Proteomes" id="UP000682951"/>
    </source>
</evidence>
<dbReference type="Pfam" id="PF02606">
    <property type="entry name" value="LpxK"/>
    <property type="match status" value="2"/>
</dbReference>
<sequence length="306" mass="34761">MLQDLASNAYKWVESYIYHPTLTQKFIAFLLLPLSFIYAFFVWCKKLISRQKDFDIKILSIGNLSLGGSGKTPLCIAIANEFSGGFIVLRGYKRASKGLVIVCQNGKILTDVDVSGDEAMEYAKGVKNANVIVSENRDIAIRKAKELGARYVLLDDGFGKFHIKKFNILLRPYPAPKFNFVLPSGGYRYPISFYKFADFIAENGVDFFRQSEILDPTPKMVLVTAIANPTRLKPFFRQTCGQIFFPDHYRFNKAELEQILKTYNATSLLMTQKDYVKVEHFKLPISLITLKTTLSDNLKNAIQSQI</sequence>
<evidence type="ECO:0000256" key="10">
    <source>
        <dbReference type="ARBA" id="ARBA00022840"/>
    </source>
</evidence>
<comment type="similarity">
    <text evidence="13">Belongs to the LpxK family.</text>
</comment>
<dbReference type="Proteomes" id="UP000682951">
    <property type="component" value="Unassembled WGS sequence"/>
</dbReference>
<evidence type="ECO:0000256" key="6">
    <source>
        <dbReference type="ARBA" id="ARBA00022556"/>
    </source>
</evidence>
<protein>
    <recommendedName>
        <fullName evidence="4 13">Tetraacyldisaccharide 4'-kinase</fullName>
        <ecNumber evidence="3 13">2.7.1.130</ecNumber>
    </recommendedName>
    <alternativeName>
        <fullName evidence="12 13">Lipid A 4'-kinase</fullName>
    </alternativeName>
</protein>
<dbReference type="EC" id="2.7.1.130" evidence="3 13"/>
<comment type="caution">
    <text evidence="15">The sequence shown here is derived from an EMBL/GenBank/DDBJ whole genome shotgun (WGS) entry which is preliminary data.</text>
</comment>
<evidence type="ECO:0000256" key="3">
    <source>
        <dbReference type="ARBA" id="ARBA00012071"/>
    </source>
</evidence>
<comment type="pathway">
    <text evidence="2 13">Glycolipid biosynthesis; lipid IV(A) biosynthesis; lipid IV(A) from (3R)-3-hydroxytetradecanoyl-[acyl-carrier-protein] and UDP-N-acetyl-alpha-D-glucosamine: step 6/6.</text>
</comment>
<evidence type="ECO:0000256" key="1">
    <source>
        <dbReference type="ARBA" id="ARBA00002274"/>
    </source>
</evidence>
<proteinExistence type="inferred from homology"/>
<evidence type="ECO:0000256" key="11">
    <source>
        <dbReference type="ARBA" id="ARBA00023098"/>
    </source>
</evidence>
<evidence type="ECO:0000256" key="9">
    <source>
        <dbReference type="ARBA" id="ARBA00022777"/>
    </source>
</evidence>
<keyword evidence="5 13" id="KW-0444">Lipid biosynthesis</keyword>
<keyword evidence="11 13" id="KW-0443">Lipid metabolism</keyword>
<evidence type="ECO:0000256" key="4">
    <source>
        <dbReference type="ARBA" id="ARBA00016436"/>
    </source>
</evidence>
<comment type="catalytic activity">
    <reaction evidence="13">
        <text>a lipid A disaccharide + ATP = a lipid IVA + ADP + H(+)</text>
        <dbReference type="Rhea" id="RHEA:67840"/>
        <dbReference type="ChEBI" id="CHEBI:15378"/>
        <dbReference type="ChEBI" id="CHEBI:30616"/>
        <dbReference type="ChEBI" id="CHEBI:176343"/>
        <dbReference type="ChEBI" id="CHEBI:176425"/>
        <dbReference type="ChEBI" id="CHEBI:456216"/>
        <dbReference type="EC" id="2.7.1.130"/>
    </reaction>
</comment>
<accession>A0ABS5HIK8</accession>
<keyword evidence="16" id="KW-1185">Reference proteome</keyword>